<dbReference type="GO" id="GO:0033177">
    <property type="term" value="C:proton-transporting two-sector ATPase complex, proton-transporting domain"/>
    <property type="evidence" value="ECO:0007669"/>
    <property type="project" value="InterPro"/>
</dbReference>
<keyword evidence="7 12" id="KW-1133">Transmembrane helix</keyword>
<feature type="site" description="Reversibly protonated during proton transport" evidence="12">
    <location>
        <position position="60"/>
    </location>
</feature>
<dbReference type="InterPro" id="IPR020537">
    <property type="entry name" value="ATP_synth_F0_csu_DDCD_BS"/>
</dbReference>
<dbReference type="Proteomes" id="UP000006810">
    <property type="component" value="Chromosome"/>
</dbReference>
<sequence length="79" mass="7817">MMTQGGGLVAIGIGIAMLGSFGTGLGQGLAAGKATEAVGRNPEAAAKIRSMLLIGQGVAESSAIYCLVVAFILAFAFTK</sequence>
<evidence type="ECO:0000256" key="9">
    <source>
        <dbReference type="ARBA" id="ARBA00023121"/>
    </source>
</evidence>
<dbReference type="PANTHER" id="PTHR10031:SF0">
    <property type="entry name" value="ATPASE PROTEIN 9"/>
    <property type="match status" value="1"/>
</dbReference>
<evidence type="ECO:0000256" key="11">
    <source>
        <dbReference type="ARBA" id="ARBA00023310"/>
    </source>
</evidence>
<comment type="subcellular location">
    <subcellularLocation>
        <location evidence="12">Cell membrane</location>
        <topology evidence="12">Multi-pass membrane protein</topology>
    </subcellularLocation>
    <subcellularLocation>
        <location evidence="1">Membrane</location>
        <topology evidence="1">Multi-pass membrane protein</topology>
    </subcellularLocation>
</comment>
<evidence type="ECO:0000256" key="4">
    <source>
        <dbReference type="ARBA" id="ARBA00022547"/>
    </source>
</evidence>
<dbReference type="HOGENOM" id="CLU_148047_2_1_14"/>
<comment type="function">
    <text evidence="12">Key component of the F(0) channel; it plays a direct role in translocation across the membrane. A homomeric c-ring of between 10-14 subunits forms the central stalk rotor element with the F(1) delta and epsilon subunits.</text>
</comment>
<dbReference type="PROSITE" id="PS00605">
    <property type="entry name" value="ATPASE_C"/>
    <property type="match status" value="1"/>
</dbReference>
<keyword evidence="11 12" id="KW-0066">ATP synthesis</keyword>
<evidence type="ECO:0000313" key="14">
    <source>
        <dbReference type="EMBL" id="BAH69569.1"/>
    </source>
</evidence>
<dbReference type="GO" id="GO:0005886">
    <property type="term" value="C:plasma membrane"/>
    <property type="evidence" value="ECO:0007669"/>
    <property type="project" value="UniProtKB-SubCell"/>
</dbReference>
<dbReference type="Gene3D" id="1.20.120.610">
    <property type="entry name" value="lithium bound rotor ring of v- atpase"/>
    <property type="match status" value="1"/>
</dbReference>
<evidence type="ECO:0000256" key="12">
    <source>
        <dbReference type="HAMAP-Rule" id="MF_01396"/>
    </source>
</evidence>
<keyword evidence="12" id="KW-1003">Cell membrane</keyword>
<name>C4XEJ7_MYCFP</name>
<dbReference type="NCBIfam" id="TIGR01260">
    <property type="entry name" value="ATP_synt_c"/>
    <property type="match status" value="1"/>
</dbReference>
<dbReference type="PRINTS" id="PR00124">
    <property type="entry name" value="ATPASEC"/>
</dbReference>
<dbReference type="eggNOG" id="COG0636">
    <property type="taxonomic scope" value="Bacteria"/>
</dbReference>
<dbReference type="InterPro" id="IPR002379">
    <property type="entry name" value="ATPase_proteolipid_c-like_dom"/>
</dbReference>
<keyword evidence="10 12" id="KW-0472">Membrane</keyword>
<dbReference type="PANTHER" id="PTHR10031">
    <property type="entry name" value="ATP SYNTHASE LIPID-BINDING PROTEIN, MITOCHONDRIAL"/>
    <property type="match status" value="1"/>
</dbReference>
<keyword evidence="5 12" id="KW-0812">Transmembrane</keyword>
<evidence type="ECO:0000256" key="10">
    <source>
        <dbReference type="ARBA" id="ARBA00023136"/>
    </source>
</evidence>
<organism evidence="14 15">
    <name type="scientific">Mycoplasmopsis fermentans (strain ATCC 19989 / NBRC 14854 / NCTC 10117 / PG18)</name>
    <name type="common">Mycoplasma fermentans</name>
    <dbReference type="NCBI Taxonomy" id="496833"/>
    <lineage>
        <taxon>Bacteria</taxon>
        <taxon>Bacillati</taxon>
        <taxon>Mycoplasmatota</taxon>
        <taxon>Mycoplasmoidales</taxon>
        <taxon>Metamycoplasmataceae</taxon>
        <taxon>Mycoplasmopsis</taxon>
    </lineage>
</organism>
<dbReference type="CDD" id="cd18184">
    <property type="entry name" value="ATP-synt_Fo_c_NaATPase"/>
    <property type="match status" value="1"/>
</dbReference>
<dbReference type="InterPro" id="IPR000454">
    <property type="entry name" value="ATP_synth_F0_csu"/>
</dbReference>
<comment type="similarity">
    <text evidence="2 12">Belongs to the ATPase C chain family.</text>
</comment>
<evidence type="ECO:0000256" key="6">
    <source>
        <dbReference type="ARBA" id="ARBA00022781"/>
    </source>
</evidence>
<feature type="domain" description="V-ATPase proteolipid subunit C-like" evidence="13">
    <location>
        <begin position="11"/>
        <end position="73"/>
    </location>
</feature>
<keyword evidence="15" id="KW-1185">Reference proteome</keyword>
<keyword evidence="6 12" id="KW-0375">Hydrogen ion transport</keyword>
<proteinExistence type="inferred from homology"/>
<keyword evidence="8 12" id="KW-0406">Ion transport</keyword>
<dbReference type="EMBL" id="AP009608">
    <property type="protein sequence ID" value="BAH69569.1"/>
    <property type="molecule type" value="Genomic_DNA"/>
</dbReference>
<protein>
    <recommendedName>
        <fullName evidence="12">ATP synthase subunit c</fullName>
    </recommendedName>
    <alternativeName>
        <fullName evidence="12">ATP synthase F(0) sector subunit c</fullName>
    </alternativeName>
    <alternativeName>
        <fullName evidence="12">F-type ATPase subunit c</fullName>
        <shortName evidence="12">F-ATPase subunit c</shortName>
    </alternativeName>
    <alternativeName>
        <fullName evidence="12">Lipid-binding protein</fullName>
    </alternativeName>
</protein>
<comment type="subunit">
    <text evidence="12">F-type ATPases have 2 components, F(1) - the catalytic core - and F(0) - the membrane proton channel. F(1) has five subunits: alpha(3), beta(3), gamma(1), delta(1), epsilon(1). F(0) has three main subunits: a(1), b(2) and c(10-14). The alpha and beta chains form an alternating ring which encloses part of the gamma chain. F(1) is attached to F(0) by a central stalk formed by the gamma and epsilon chains, while a peripheral stalk is formed by the delta and b chains.</text>
</comment>
<evidence type="ECO:0000256" key="8">
    <source>
        <dbReference type="ARBA" id="ARBA00023065"/>
    </source>
</evidence>
<evidence type="ECO:0000256" key="2">
    <source>
        <dbReference type="ARBA" id="ARBA00006704"/>
    </source>
</evidence>
<keyword evidence="9 12" id="KW-0446">Lipid-binding</keyword>
<evidence type="ECO:0000256" key="7">
    <source>
        <dbReference type="ARBA" id="ARBA00022989"/>
    </source>
</evidence>
<dbReference type="InterPro" id="IPR035921">
    <property type="entry name" value="F/V-ATP_Csub_sf"/>
</dbReference>
<evidence type="ECO:0000256" key="1">
    <source>
        <dbReference type="ARBA" id="ARBA00004141"/>
    </source>
</evidence>
<evidence type="ECO:0000256" key="3">
    <source>
        <dbReference type="ARBA" id="ARBA00022448"/>
    </source>
</evidence>
<dbReference type="KEGG" id="mfp:MBIO_0304"/>
<dbReference type="SUPFAM" id="SSF81333">
    <property type="entry name" value="F1F0 ATP synthase subunit C"/>
    <property type="match status" value="1"/>
</dbReference>
<feature type="transmembrane region" description="Helical" evidence="12">
    <location>
        <begin position="54"/>
        <end position="77"/>
    </location>
</feature>
<comment type="function">
    <text evidence="12">F(1)F(0) ATP synthase produces ATP from ADP in the presence of a proton or sodium gradient. F-type ATPases consist of two structural domains, F(1) containing the extramembraneous catalytic core and F(0) containing the membrane proton channel, linked together by a central stalk and a peripheral stalk. During catalysis, ATP synthesis in the catalytic domain of F(1) is coupled via a rotary mechanism of the central stalk subunits to proton translocation.</text>
</comment>
<evidence type="ECO:0000256" key="5">
    <source>
        <dbReference type="ARBA" id="ARBA00022692"/>
    </source>
</evidence>
<dbReference type="PATRIC" id="fig|496833.3.peg.731"/>
<evidence type="ECO:0000313" key="15">
    <source>
        <dbReference type="Proteomes" id="UP000006810"/>
    </source>
</evidence>
<gene>
    <name evidence="12" type="primary">atpE</name>
    <name evidence="14" type="ordered locus">MBIO_0304</name>
</gene>
<dbReference type="AlphaFoldDB" id="C4XEJ7"/>
<dbReference type="HAMAP" id="MF_01396">
    <property type="entry name" value="ATP_synth_c_bact"/>
    <property type="match status" value="1"/>
</dbReference>
<accession>C4XEJ7</accession>
<keyword evidence="4 12" id="KW-0138">CF(0)</keyword>
<dbReference type="GO" id="GO:0046933">
    <property type="term" value="F:proton-transporting ATP synthase activity, rotational mechanism"/>
    <property type="evidence" value="ECO:0007669"/>
    <property type="project" value="UniProtKB-UniRule"/>
</dbReference>
<comment type="caution">
    <text evidence="12">Lacks conserved residue(s) required for the propagation of feature annotation.</text>
</comment>
<dbReference type="Pfam" id="PF00137">
    <property type="entry name" value="ATP-synt_C"/>
    <property type="match status" value="1"/>
</dbReference>
<reference evidence="14 15" key="1">
    <citation type="journal article" date="2009" name="Curr. Microbiol.">
        <title>Molecular cloning and expression of a novel cholinephosphotransferase involved in glycoglycerophospholipid biosynthesis of Mycoplasma fermentans.</title>
        <authorList>
            <person name="Ishida N."/>
            <person name="Irikura D."/>
            <person name="Matsuda K."/>
            <person name="Sato S."/>
            <person name="Asano K."/>
        </authorList>
    </citation>
    <scope>NUCLEOTIDE SEQUENCE [LARGE SCALE GENOMIC DNA]</scope>
    <source>
        <strain evidence="15">ATCC 19989 / NBRC 14854 / NCTC 10117 / PG18</strain>
    </source>
</reference>
<dbReference type="GO" id="GO:0008289">
    <property type="term" value="F:lipid binding"/>
    <property type="evidence" value="ECO:0007669"/>
    <property type="project" value="UniProtKB-KW"/>
</dbReference>
<dbReference type="GO" id="GO:0045259">
    <property type="term" value="C:proton-transporting ATP synthase complex"/>
    <property type="evidence" value="ECO:0007669"/>
    <property type="project" value="UniProtKB-KW"/>
</dbReference>
<evidence type="ECO:0000259" key="13">
    <source>
        <dbReference type="Pfam" id="PF00137"/>
    </source>
</evidence>
<dbReference type="InterPro" id="IPR005953">
    <property type="entry name" value="ATP_synth_csu_bac/chlpt"/>
</dbReference>
<keyword evidence="3 12" id="KW-0813">Transport</keyword>